<comment type="subcellular location">
    <subcellularLocation>
        <location evidence="1">Nucleus</location>
    </subcellularLocation>
</comment>
<dbReference type="GO" id="GO:0005634">
    <property type="term" value="C:nucleus"/>
    <property type="evidence" value="ECO:0007669"/>
    <property type="project" value="UniProtKB-SubCell"/>
</dbReference>
<evidence type="ECO:0000256" key="1">
    <source>
        <dbReference type="ARBA" id="ARBA00004123"/>
    </source>
</evidence>
<gene>
    <name evidence="3" type="ORF">ILUMI_15486</name>
</gene>
<accession>A0A8K0CSU3</accession>
<feature type="non-terminal residue" evidence="3">
    <location>
        <position position="1"/>
    </location>
</feature>
<evidence type="ECO:0000313" key="3">
    <source>
        <dbReference type="EMBL" id="KAF2890687.1"/>
    </source>
</evidence>
<reference evidence="3" key="1">
    <citation type="submission" date="2019-08" db="EMBL/GenBank/DDBJ databases">
        <title>The genome of the North American firefly Photinus pyralis.</title>
        <authorList>
            <consortium name="Photinus pyralis genome working group"/>
            <person name="Fallon T.R."/>
            <person name="Sander Lower S.E."/>
            <person name="Weng J.-K."/>
        </authorList>
    </citation>
    <scope>NUCLEOTIDE SEQUENCE</scope>
    <source>
        <strain evidence="3">TRF0915ILg1</strain>
        <tissue evidence="3">Whole body</tissue>
    </source>
</reference>
<proteinExistence type="predicted"/>
<evidence type="ECO:0000256" key="2">
    <source>
        <dbReference type="ARBA" id="ARBA00023242"/>
    </source>
</evidence>
<dbReference type="GO" id="GO:0006325">
    <property type="term" value="P:chromatin organization"/>
    <property type="evidence" value="ECO:0007669"/>
    <property type="project" value="InterPro"/>
</dbReference>
<dbReference type="OrthoDB" id="77564at2759"/>
<comment type="caution">
    <text evidence="3">The sequence shown here is derived from an EMBL/GenBank/DDBJ whole genome shotgun (WGS) entry which is preliminary data.</text>
</comment>
<dbReference type="Proteomes" id="UP000801492">
    <property type="component" value="Unassembled WGS sequence"/>
</dbReference>
<evidence type="ECO:0000313" key="4">
    <source>
        <dbReference type="Proteomes" id="UP000801492"/>
    </source>
</evidence>
<dbReference type="PANTHER" id="PTHR15502">
    <property type="entry name" value="CALCINEURIN-BINDING PROTEIN CABIN 1-RELATED"/>
    <property type="match status" value="1"/>
</dbReference>
<protein>
    <submittedName>
        <fullName evidence="3">Uncharacterized protein</fullName>
    </submittedName>
</protein>
<dbReference type="GO" id="GO:0031491">
    <property type="term" value="F:nucleosome binding"/>
    <property type="evidence" value="ECO:0007669"/>
    <property type="project" value="TreeGrafter"/>
</dbReference>
<keyword evidence="2" id="KW-0539">Nucleus</keyword>
<dbReference type="AlphaFoldDB" id="A0A8K0CSU3"/>
<organism evidence="3 4">
    <name type="scientific">Ignelater luminosus</name>
    <name type="common">Cucubano</name>
    <name type="synonym">Pyrophorus luminosus</name>
    <dbReference type="NCBI Taxonomy" id="2038154"/>
    <lineage>
        <taxon>Eukaryota</taxon>
        <taxon>Metazoa</taxon>
        <taxon>Ecdysozoa</taxon>
        <taxon>Arthropoda</taxon>
        <taxon>Hexapoda</taxon>
        <taxon>Insecta</taxon>
        <taxon>Pterygota</taxon>
        <taxon>Neoptera</taxon>
        <taxon>Endopterygota</taxon>
        <taxon>Coleoptera</taxon>
        <taxon>Polyphaga</taxon>
        <taxon>Elateriformia</taxon>
        <taxon>Elateroidea</taxon>
        <taxon>Elateridae</taxon>
        <taxon>Agrypninae</taxon>
        <taxon>Pyrophorini</taxon>
        <taxon>Ignelater</taxon>
    </lineage>
</organism>
<dbReference type="PANTHER" id="PTHR15502:SF7">
    <property type="entry name" value="CALCINEURIN-BINDING PROTEIN CABIN-1"/>
    <property type="match status" value="1"/>
</dbReference>
<sequence>MLKIRALNRDSLSDEDAPTIRKEAQEEIALDLYNNALRLRCNGDLEESETVLQQILKENIPQLEAQGGLPKTMSTLKYSCYINLGSNAYERDDIKLALDYFLT</sequence>
<dbReference type="EMBL" id="VTPC01047939">
    <property type="protein sequence ID" value="KAF2890687.1"/>
    <property type="molecule type" value="Genomic_DNA"/>
</dbReference>
<keyword evidence="4" id="KW-1185">Reference proteome</keyword>
<name>A0A8K0CSU3_IGNLU</name>
<dbReference type="InterPro" id="IPR033053">
    <property type="entry name" value="Hir3/CABIN1"/>
</dbReference>